<evidence type="ECO:0000256" key="5">
    <source>
        <dbReference type="ARBA" id="ARBA00022741"/>
    </source>
</evidence>
<dbReference type="GO" id="GO:0031047">
    <property type="term" value="P:regulatory ncRNA-mediated gene silencing"/>
    <property type="evidence" value="ECO:0007669"/>
    <property type="project" value="UniProtKB-KW"/>
</dbReference>
<dbReference type="InterPro" id="IPR041679">
    <property type="entry name" value="DNA2/NAM7-like_C"/>
</dbReference>
<proteinExistence type="inferred from homology"/>
<evidence type="ECO:0000313" key="16">
    <source>
        <dbReference type="EMBL" id="PFH46784.1"/>
    </source>
</evidence>
<feature type="domain" description="DNA2/NAM7 helicase-like C-terminal" evidence="14">
    <location>
        <begin position="634"/>
        <end position="840"/>
    </location>
</feature>
<sequence>MSQSSWNQHIRGIKHTQRAQKSSVPTNVEPRLAMSVPGQIFCELCMVLLKSKKKWNKHLQSDLHKRKEAYVSYKAALDEAEKDKNGIIVEGDFDFGIVDPSQASKGSSVTVTLKTATPNSRVILEAWKFVSSRGISSGFTITPQDVNRQITLRQSVKLNVALKQKYIGRYEDRLEFVLKDVQLKKQFFISRSLRAIVGNKEDHERLKPKAPYVPKKWTKRSAETNVVEGVKPPTVKTIPYIGKLPRAPIPSVILTILAEGSVKEITAHIKRTFMPTMLNSDTFSRHFRTLLWVEEARMEQDLERYDIFNATLTKDRGSYYVAVPGLAEKRPSVIIGDRILVQQDGAREGDWYEGFVYFVRQTEVGLRFHQSFKGWTPGKRYHIRFKLNRIPLRRQHQAMDMVFQEDRVLLPMNAPIDYNLHRGPILRYHDENIAANVQQKQAVTSIVRMPPGSPPFIIFGPFGTGKTSTMVEAMLQVLDSNSEARIIACTPSNSAADLLITKLSSKLNTETMFRFNAPSRLRISVPDDVMQYSYIKDDPHSEIRPFAVPILKIKRFRVVVSTCVSASFAAGIGMPRGHFTHIFIDEAGQATEPEALLPVKTIADPNTNIILAGDPKQLGPIIRSPIARALGLHVSYLERLMNRDAYNIERNSGNTVIKLLQNYRSHPAILKFPSEQFYSGELQVCGEAAKINRYLRCSLLPNPTFPIVFHAVYGKDDREASSPSFFNIDEVLQVKQYVKELRSSKKFRTGENAIGIITPYHAQVLKVRAALRGYADGIKVGSVEEFQGQERPVIMISTVRSSKEFIEYDLRHTLGFVANPRRFNVAVTRTQALLIIVGDPQVLSIDPMWRSFLNYIYNNNGWKGPSPDWDTTAPVDPEGRYDEIVRERAQLDMNEFSSKMEELTLDGVDEDDGGGVDQPWREIE</sequence>
<feature type="domain" description="Helicase MOV-10-like beta-barrel" evidence="15">
    <location>
        <begin position="305"/>
        <end position="385"/>
    </location>
</feature>
<comment type="subcellular location">
    <subcellularLocation>
        <location evidence="1">Cytoplasm</location>
        <location evidence="1">Cytoplasmic ribonucleoprotein granule</location>
    </subcellularLocation>
</comment>
<dbReference type="GO" id="GO:0036464">
    <property type="term" value="C:cytoplasmic ribonucleoprotein granule"/>
    <property type="evidence" value="ECO:0007669"/>
    <property type="project" value="UniProtKB-SubCell"/>
</dbReference>
<evidence type="ECO:0000313" key="17">
    <source>
        <dbReference type="Proteomes" id="UP000242287"/>
    </source>
</evidence>
<feature type="domain" description="DNA2/NAM7 helicase helicase" evidence="13">
    <location>
        <begin position="553"/>
        <end position="624"/>
    </location>
</feature>
<dbReference type="OrthoDB" id="6513042at2759"/>
<evidence type="ECO:0000259" key="14">
    <source>
        <dbReference type="Pfam" id="PF13087"/>
    </source>
</evidence>
<dbReference type="Proteomes" id="UP000242287">
    <property type="component" value="Unassembled WGS sequence"/>
</dbReference>
<keyword evidence="17" id="KW-1185">Reference proteome</keyword>
<accession>A0A2A9NBT2</accession>
<keyword evidence="6" id="KW-0378">Hydrolase</keyword>
<dbReference type="SUPFAM" id="SSF52540">
    <property type="entry name" value="P-loop containing nucleoside triphosphate hydrolases"/>
    <property type="match status" value="1"/>
</dbReference>
<dbReference type="CDD" id="cd18808">
    <property type="entry name" value="SF1_C_Upf1"/>
    <property type="match status" value="1"/>
</dbReference>
<dbReference type="CDD" id="cd18038">
    <property type="entry name" value="DEXXQc_Helz-like"/>
    <property type="match status" value="1"/>
</dbReference>
<dbReference type="GO" id="GO:0003723">
    <property type="term" value="F:RNA binding"/>
    <property type="evidence" value="ECO:0007669"/>
    <property type="project" value="UniProtKB-KW"/>
</dbReference>
<name>A0A2A9NBT2_9AGAR</name>
<evidence type="ECO:0000256" key="3">
    <source>
        <dbReference type="ARBA" id="ARBA00012552"/>
    </source>
</evidence>
<feature type="compositionally biased region" description="Acidic residues" evidence="12">
    <location>
        <begin position="903"/>
        <end position="914"/>
    </location>
</feature>
<protein>
    <recommendedName>
        <fullName evidence="3">RNA helicase</fullName>
        <ecNumber evidence="3">3.6.4.13</ecNumber>
    </recommendedName>
</protein>
<keyword evidence="5" id="KW-0547">Nucleotide-binding</keyword>
<dbReference type="GO" id="GO:0032574">
    <property type="term" value="F:5'-3' RNA helicase activity"/>
    <property type="evidence" value="ECO:0007669"/>
    <property type="project" value="InterPro"/>
</dbReference>
<dbReference type="Pfam" id="PF21634">
    <property type="entry name" value="MOV-10_beta-barrel"/>
    <property type="match status" value="1"/>
</dbReference>
<evidence type="ECO:0000256" key="7">
    <source>
        <dbReference type="ARBA" id="ARBA00022806"/>
    </source>
</evidence>
<evidence type="ECO:0000256" key="8">
    <source>
        <dbReference type="ARBA" id="ARBA00022840"/>
    </source>
</evidence>
<feature type="domain" description="DNA2/NAM7 helicase helicase" evidence="13">
    <location>
        <begin position="436"/>
        <end position="527"/>
    </location>
</feature>
<evidence type="ECO:0000259" key="15">
    <source>
        <dbReference type="Pfam" id="PF21634"/>
    </source>
</evidence>
<dbReference type="FunFam" id="3.40.50.300:FF:000608">
    <property type="entry name" value="Mov10 RISC complex RNA helicase"/>
    <property type="match status" value="1"/>
</dbReference>
<evidence type="ECO:0000256" key="10">
    <source>
        <dbReference type="ARBA" id="ARBA00023158"/>
    </source>
</evidence>
<dbReference type="PANTHER" id="PTHR45418">
    <property type="entry name" value="CANCER/TESTIS ANTIGEN 55"/>
    <property type="match status" value="1"/>
</dbReference>
<evidence type="ECO:0000256" key="12">
    <source>
        <dbReference type="SAM" id="MobiDB-lite"/>
    </source>
</evidence>
<comment type="similarity">
    <text evidence="2">Belongs to the DNA2/NAM7 helicase family. SDE3 subfamily.</text>
</comment>
<dbReference type="STRING" id="703135.A0A2A9NBT2"/>
<feature type="region of interest" description="Disordered" evidence="12">
    <location>
        <begin position="902"/>
        <end position="924"/>
    </location>
</feature>
<evidence type="ECO:0000256" key="1">
    <source>
        <dbReference type="ARBA" id="ARBA00004331"/>
    </source>
</evidence>
<dbReference type="GO" id="GO:0016787">
    <property type="term" value="F:hydrolase activity"/>
    <property type="evidence" value="ECO:0007669"/>
    <property type="project" value="UniProtKB-KW"/>
</dbReference>
<keyword evidence="9" id="KW-0694">RNA-binding</keyword>
<dbReference type="GO" id="GO:0005524">
    <property type="term" value="F:ATP binding"/>
    <property type="evidence" value="ECO:0007669"/>
    <property type="project" value="UniProtKB-KW"/>
</dbReference>
<dbReference type="Pfam" id="PF13086">
    <property type="entry name" value="AAA_11"/>
    <property type="match status" value="2"/>
</dbReference>
<feature type="region of interest" description="Disordered" evidence="12">
    <location>
        <begin position="1"/>
        <end position="26"/>
    </location>
</feature>
<evidence type="ECO:0000256" key="2">
    <source>
        <dbReference type="ARBA" id="ARBA00005601"/>
    </source>
</evidence>
<evidence type="ECO:0000256" key="11">
    <source>
        <dbReference type="ARBA" id="ARBA00047984"/>
    </source>
</evidence>
<dbReference type="EMBL" id="KZ302159">
    <property type="protein sequence ID" value="PFH46784.1"/>
    <property type="molecule type" value="Genomic_DNA"/>
</dbReference>
<evidence type="ECO:0000256" key="4">
    <source>
        <dbReference type="ARBA" id="ARBA00022490"/>
    </source>
</evidence>
<keyword evidence="4" id="KW-0963">Cytoplasm</keyword>
<evidence type="ECO:0000256" key="6">
    <source>
        <dbReference type="ARBA" id="ARBA00022801"/>
    </source>
</evidence>
<keyword evidence="7" id="KW-0347">Helicase</keyword>
<dbReference type="InterPro" id="IPR049080">
    <property type="entry name" value="MOV-10-like_beta-barrel"/>
</dbReference>
<dbReference type="EC" id="3.6.4.13" evidence="3"/>
<dbReference type="InterPro" id="IPR047187">
    <property type="entry name" value="SF1_C_Upf1"/>
</dbReference>
<reference evidence="16 17" key="1">
    <citation type="submission" date="2014-02" db="EMBL/GenBank/DDBJ databases">
        <title>Transposable element dynamics among asymbiotic and ectomycorrhizal Amanita fungi.</title>
        <authorList>
            <consortium name="DOE Joint Genome Institute"/>
            <person name="Hess J."/>
            <person name="Skrede I."/>
            <person name="Wolfe B."/>
            <person name="LaButti K."/>
            <person name="Ohm R.A."/>
            <person name="Grigoriev I.V."/>
            <person name="Pringle A."/>
        </authorList>
    </citation>
    <scope>NUCLEOTIDE SEQUENCE [LARGE SCALE GENOMIC DNA]</scope>
    <source>
        <strain evidence="16 17">SKay4041</strain>
    </source>
</reference>
<keyword evidence="8" id="KW-0067">ATP-binding</keyword>
<keyword evidence="10" id="KW-0943">RNA-mediated gene silencing</keyword>
<dbReference type="InterPro" id="IPR027417">
    <property type="entry name" value="P-loop_NTPase"/>
</dbReference>
<dbReference type="PANTHER" id="PTHR45418:SF1">
    <property type="entry name" value="CANCER_TESTIS ANTIGEN 55"/>
    <property type="match status" value="1"/>
</dbReference>
<dbReference type="Gene3D" id="3.40.50.300">
    <property type="entry name" value="P-loop containing nucleotide triphosphate hydrolases"/>
    <property type="match status" value="2"/>
</dbReference>
<dbReference type="AlphaFoldDB" id="A0A2A9NBT2"/>
<comment type="catalytic activity">
    <reaction evidence="11">
        <text>ATP + H2O = ADP + phosphate + H(+)</text>
        <dbReference type="Rhea" id="RHEA:13065"/>
        <dbReference type="ChEBI" id="CHEBI:15377"/>
        <dbReference type="ChEBI" id="CHEBI:15378"/>
        <dbReference type="ChEBI" id="CHEBI:30616"/>
        <dbReference type="ChEBI" id="CHEBI:43474"/>
        <dbReference type="ChEBI" id="CHEBI:456216"/>
        <dbReference type="EC" id="3.6.4.13"/>
    </reaction>
</comment>
<dbReference type="Pfam" id="PF13087">
    <property type="entry name" value="AAA_12"/>
    <property type="match status" value="1"/>
</dbReference>
<dbReference type="InterPro" id="IPR026122">
    <property type="entry name" value="MOV-10/SDE3_DEXXQ/H-box"/>
</dbReference>
<evidence type="ECO:0000259" key="13">
    <source>
        <dbReference type="Pfam" id="PF13086"/>
    </source>
</evidence>
<gene>
    <name evidence="16" type="ORF">AMATHDRAFT_69038</name>
</gene>
<evidence type="ECO:0000256" key="9">
    <source>
        <dbReference type="ARBA" id="ARBA00022884"/>
    </source>
</evidence>
<dbReference type="InterPro" id="IPR041677">
    <property type="entry name" value="DNA2/NAM7_AAA_11"/>
</dbReference>
<organism evidence="16 17">
    <name type="scientific">Amanita thiersii Skay4041</name>
    <dbReference type="NCBI Taxonomy" id="703135"/>
    <lineage>
        <taxon>Eukaryota</taxon>
        <taxon>Fungi</taxon>
        <taxon>Dikarya</taxon>
        <taxon>Basidiomycota</taxon>
        <taxon>Agaricomycotina</taxon>
        <taxon>Agaricomycetes</taxon>
        <taxon>Agaricomycetidae</taxon>
        <taxon>Agaricales</taxon>
        <taxon>Pluteineae</taxon>
        <taxon>Amanitaceae</taxon>
        <taxon>Amanita</taxon>
    </lineage>
</organism>